<dbReference type="PROSITE" id="PS00166">
    <property type="entry name" value="ENOYL_COA_HYDRATASE"/>
    <property type="match status" value="1"/>
</dbReference>
<evidence type="ECO:0000256" key="1">
    <source>
        <dbReference type="ARBA" id="ARBA00005254"/>
    </source>
</evidence>
<accession>A0ABU8SBI4</accession>
<dbReference type="InterPro" id="IPR014748">
    <property type="entry name" value="Enoyl-CoA_hydra_C"/>
</dbReference>
<dbReference type="Gene3D" id="3.90.226.10">
    <property type="entry name" value="2-enoyl-CoA Hydratase, Chain A, domain 1"/>
    <property type="match status" value="1"/>
</dbReference>
<gene>
    <name evidence="4" type="ORF">WG900_13470</name>
</gene>
<dbReference type="CDD" id="cd06558">
    <property type="entry name" value="crotonase-like"/>
    <property type="match status" value="1"/>
</dbReference>
<dbReference type="InterPro" id="IPR018376">
    <property type="entry name" value="Enoyl-CoA_hyd/isom_CS"/>
</dbReference>
<dbReference type="PANTHER" id="PTHR11941:SF54">
    <property type="entry name" value="ENOYL-COA HYDRATASE, MITOCHONDRIAL"/>
    <property type="match status" value="1"/>
</dbReference>
<dbReference type="EMBL" id="JBBHJY010000007">
    <property type="protein sequence ID" value="MEJ6010926.1"/>
    <property type="molecule type" value="Genomic_DNA"/>
</dbReference>
<dbReference type="InterPro" id="IPR001753">
    <property type="entry name" value="Enoyl-CoA_hydra/iso"/>
</dbReference>
<evidence type="ECO:0000313" key="5">
    <source>
        <dbReference type="Proteomes" id="UP001379235"/>
    </source>
</evidence>
<comment type="similarity">
    <text evidence="1 3">Belongs to the enoyl-CoA hydratase/isomerase family.</text>
</comment>
<name>A0ABU8SBI4_9SPHN</name>
<dbReference type="InterPro" id="IPR029045">
    <property type="entry name" value="ClpP/crotonase-like_dom_sf"/>
</dbReference>
<comment type="caution">
    <text evidence="4">The sequence shown here is derived from an EMBL/GenBank/DDBJ whole genome shotgun (WGS) entry which is preliminary data.</text>
</comment>
<proteinExistence type="inferred from homology"/>
<evidence type="ECO:0000256" key="3">
    <source>
        <dbReference type="RuleBase" id="RU003707"/>
    </source>
</evidence>
<evidence type="ECO:0000313" key="4">
    <source>
        <dbReference type="EMBL" id="MEJ6010926.1"/>
    </source>
</evidence>
<protein>
    <submittedName>
        <fullName evidence="4">Enoyl-CoA hydratase-related protein</fullName>
    </submittedName>
</protein>
<keyword evidence="2" id="KW-0456">Lyase</keyword>
<dbReference type="Proteomes" id="UP001379235">
    <property type="component" value="Unassembled WGS sequence"/>
</dbReference>
<dbReference type="RefSeq" id="WP_339967778.1">
    <property type="nucleotide sequence ID" value="NZ_JBBHJY010000007.1"/>
</dbReference>
<organism evidence="4 5">
    <name type="scientific">Novosphingobium aquae</name>
    <dbReference type="NCBI Taxonomy" id="3133435"/>
    <lineage>
        <taxon>Bacteria</taxon>
        <taxon>Pseudomonadati</taxon>
        <taxon>Pseudomonadota</taxon>
        <taxon>Alphaproteobacteria</taxon>
        <taxon>Sphingomonadales</taxon>
        <taxon>Sphingomonadaceae</taxon>
        <taxon>Novosphingobium</taxon>
    </lineage>
</organism>
<sequence length="274" mass="29048">MDIERRCDAGQDGAMDFETLLIERENGLLVITLNRPASLNAITPQMHGELEAAFNMFAGDDDLQVAIVTGAGSRAFCAGSDLKAFRIKDAPPYPEHGYAGLIKRHDLVKPVIAAVNGLALGGGMEMALACDVIIGEESANFGLVEPKVGLIAIAGGITRLVRAVGPKQAMIPLLTGRQVTAAQGFAQGFVSEVVAGGEALTRARALAQEIMACAPLAVRATKEIAYKSMDEPDLASAIAAQDHYPAYKAWIASEDAAEGMQSFVEKRKPVWRGR</sequence>
<keyword evidence="5" id="KW-1185">Reference proteome</keyword>
<reference evidence="4 5" key="1">
    <citation type="submission" date="2024-03" db="EMBL/GenBank/DDBJ databases">
        <authorList>
            <person name="Jo J.-H."/>
        </authorList>
    </citation>
    <scope>NUCLEOTIDE SEQUENCE [LARGE SCALE GENOMIC DNA]</scope>
    <source>
        <strain evidence="4 5">AS3R-12</strain>
    </source>
</reference>
<dbReference type="Pfam" id="PF00378">
    <property type="entry name" value="ECH_1"/>
    <property type="match status" value="1"/>
</dbReference>
<dbReference type="Gene3D" id="1.10.12.10">
    <property type="entry name" value="Lyase 2-enoyl-coa Hydratase, Chain A, domain 2"/>
    <property type="match status" value="1"/>
</dbReference>
<dbReference type="SUPFAM" id="SSF52096">
    <property type="entry name" value="ClpP/crotonase"/>
    <property type="match status" value="1"/>
</dbReference>
<evidence type="ECO:0000256" key="2">
    <source>
        <dbReference type="ARBA" id="ARBA00023239"/>
    </source>
</evidence>
<dbReference type="PANTHER" id="PTHR11941">
    <property type="entry name" value="ENOYL-COA HYDRATASE-RELATED"/>
    <property type="match status" value="1"/>
</dbReference>